<name>A0A9E7LH66_9CAUD</name>
<dbReference type="Proteomes" id="UP001057233">
    <property type="component" value="Segment"/>
</dbReference>
<proteinExistence type="predicted"/>
<accession>A0A9E7LH66</accession>
<evidence type="ECO:0000313" key="2">
    <source>
        <dbReference type="Proteomes" id="UP001057233"/>
    </source>
</evidence>
<sequence length="190" mass="20267">MTEITHTAHAEHGEILTDAFTEYAHGPVGSGWPGRVGVADCGHVYTNLDDTGRPGISTGYATRPDGLTLCYLCADITARLDMAAEARKDHGTVHAYVSADGRHVTTWTGGPHGHLAEIISHGIGRSGWAGSEIHSWRAISADGRAWYGRNGGPGMAITLRTVKRDPEAERSHRRRAAARHAALVADMAAL</sequence>
<reference evidence="1" key="1">
    <citation type="submission" date="2022-04" db="EMBL/GenBank/DDBJ databases">
        <authorList>
            <person name="Hwangbo M."/>
            <person name="Wang B."/>
            <person name="Gill J.J."/>
            <person name="Chu K.-H."/>
            <person name="Young R."/>
        </authorList>
    </citation>
    <scope>NUCLEOTIDE SEQUENCE</scope>
</reference>
<gene>
    <name evidence="1" type="ORF">Mbo2_099</name>
</gene>
<evidence type="ECO:0000313" key="1">
    <source>
        <dbReference type="EMBL" id="URG17469.1"/>
    </source>
</evidence>
<organism evidence="1 2">
    <name type="scientific">Rhodococcus phage Mbo2</name>
    <dbReference type="NCBI Taxonomy" id="2936911"/>
    <lineage>
        <taxon>Viruses</taxon>
        <taxon>Duplodnaviria</taxon>
        <taxon>Heunggongvirae</taxon>
        <taxon>Uroviricota</taxon>
        <taxon>Caudoviricetes</taxon>
        <taxon>Caudoviricetes incertae sedis</taxon>
        <taxon>Mboduovirus</taxon>
        <taxon>Mboduovirus mbo2</taxon>
    </lineage>
</organism>
<dbReference type="EMBL" id="ON191531">
    <property type="protein sequence ID" value="URG17469.1"/>
    <property type="molecule type" value="Genomic_DNA"/>
</dbReference>
<keyword evidence="2" id="KW-1185">Reference proteome</keyword>
<protein>
    <submittedName>
        <fullName evidence="1">Uncharacterized protein</fullName>
    </submittedName>
</protein>